<dbReference type="InterPro" id="IPR054708">
    <property type="entry name" value="MTPAP-like_central"/>
</dbReference>
<name>A0A395NW11_TRIAR</name>
<feature type="compositionally biased region" description="Polar residues" evidence="8">
    <location>
        <begin position="174"/>
        <end position="200"/>
    </location>
</feature>
<dbReference type="Gene3D" id="1.10.1410.10">
    <property type="match status" value="1"/>
</dbReference>
<dbReference type="STRING" id="490622.A0A395NW11"/>
<evidence type="ECO:0000313" key="13">
    <source>
        <dbReference type="Proteomes" id="UP000266272"/>
    </source>
</evidence>
<keyword evidence="9" id="KW-0472">Membrane</keyword>
<dbReference type="EMBL" id="PXOA01000120">
    <property type="protein sequence ID" value="RFU80224.1"/>
    <property type="molecule type" value="Genomic_DNA"/>
</dbReference>
<feature type="compositionally biased region" description="Low complexity" evidence="8">
    <location>
        <begin position="1058"/>
        <end position="1083"/>
    </location>
</feature>
<dbReference type="CDD" id="cd05402">
    <property type="entry name" value="NT_PAP_TUTase"/>
    <property type="match status" value="1"/>
</dbReference>
<feature type="region of interest" description="Disordered" evidence="8">
    <location>
        <begin position="359"/>
        <end position="424"/>
    </location>
</feature>
<comment type="caution">
    <text evidence="12">The sequence shown here is derived from an EMBL/GenBank/DDBJ whole genome shotgun (WGS) entry which is preliminary data.</text>
</comment>
<keyword evidence="13" id="KW-1185">Reference proteome</keyword>
<sequence length="1524" mass="165250">MHRGLARYRYSVPPVGQGEWRLCICTTPHLSSLADLHSQVPHPAATTACGRHLDVVCIAGPLFCPLPVLFLLLRFVFFRLVSFSPLTPYRSVAPKDARRRLASAAEQFPRYLSTSPLLCLQLLAPPSSSSFHPESGSSVPSAIPSAFFILPSSADTLSAHGAWGRILVVADSSCRSSVGPPQSTVSVRNPRESSCSSNLDSARPRSTALYSLLLSSSSRLRRLTRQAEASPIAVLSNPVALPPQRQITDPVTDEPVHSSSRESSRSMDTRTQASETQHSYPPSPWASTAPTTPNGLTAHTPDGSQDAASAAAAAANGLPFTPHIDFLPFLFPQQSIYHAQLLHYNKLISPARGGGLQSAPLPPIVSAPHVQATPRSRSSSKASLRESSTTAKGSTAGGHGSRANQASDKSRTVITSKEVQPKMPAKLAADLSKNFPHRAIARSSSPHGLSHSSSVPSTPHQHARQFSFESREPSPNAGNNHSPRSAYSETNSALPSLRPLPPRLGGCKYETAQVNSRRRIPYSVGNERLEKTDLRNIKSKLSESEEKKLAADMSEIYNKLLPTDKVEENRRKLVNKLETIFNEEWPGHDIKVHLFGSSGNLLCSDDSDGGMEKVVCISAAKVPIVKIWDPELGLACDMNVNNTLALENTRMVRTYVEADPRVRQLAMILKHWTRRRIVNDAAFGGTLSSYTWICLIIAFLQLRNPAVLPALHQLPHKTTKPDGTVSDFADNLKKIKGFGNKNKSTEAELLFQFFRFYAHEFDYDKHVLSVRQGKLITKQEKKWHYAMNNQLCVEEPFNSSRNLGNTADEYSFRGLHLELRRAFDLISAAKLEEACEQYVYPKEEERVWSRPASQPRPVLLRSSSQTHSSGRGGRGGHRGGRHSNNYHRSGGSNRRASSTTPTYDPNMFVQPVSMPQDMSWFTTGNQYPFPFAQQDLMQMAYQESMRQQLHHLYAQQSPAFLAHQSMGQQRMSPNAGSASQQSTTDRSRTNSFDTAPVGATLRPDLYALYGMGINQQFYTQTATGYGTYPSSPVTSNGMGQEFRRPLQRSTVTSDNGISASSSSLRSQSQPASRSPSAAHSRAAYTPGAGPSSVPGYAPRHMHGVTIPSFISDDADFDDRSKAASDSPQSEGGRSNGLLGTRGSSPSQQPLPQSHSPTANGIAFGDVVNQSSSPRRRRLSTDQLPQTILDRRMRRTSRSPSPLDHSRAMATGTTASSPLAPAPFLGVGQAQNKSLSRPLVVNGSGLKTSVIAGPNQGQKDSLAPEESAMAKIDNALHINAAPSANGANTADAPSSQPSLAPAPSLPTLAADRPPVIVNGSNTKLAIPSTEDASFRDRIAMMSSYQTNPYGVSQDILQANGMTRLPPSTKQRLMSRQAQNGVIAPLDLAIADHRKSMVAEIAHLSPVYETQISSPTASRKPEVSPNPTSKAAHEKVAREETTKTAAKGEDKPQPAQEAQKPSKAQKLAQNQRNNNSRENGHVRSAKSESDGGWQKAGKGKKKGSSGLAQATHAEQLPKSDSERKGG</sequence>
<feature type="region of interest" description="Disordered" evidence="8">
    <location>
        <begin position="1048"/>
        <end position="1215"/>
    </location>
</feature>
<feature type="region of interest" description="Disordered" evidence="8">
    <location>
        <begin position="846"/>
        <end position="905"/>
    </location>
</feature>
<feature type="region of interest" description="Disordered" evidence="8">
    <location>
        <begin position="240"/>
        <end position="310"/>
    </location>
</feature>
<feature type="compositionally biased region" description="Basic residues" evidence="8">
    <location>
        <begin position="874"/>
        <end position="885"/>
    </location>
</feature>
<feature type="region of interest" description="Disordered" evidence="8">
    <location>
        <begin position="174"/>
        <end position="202"/>
    </location>
</feature>
<dbReference type="SUPFAM" id="SSF81301">
    <property type="entry name" value="Nucleotidyltransferase"/>
    <property type="match status" value="1"/>
</dbReference>
<evidence type="ECO:0000256" key="8">
    <source>
        <dbReference type="SAM" id="MobiDB-lite"/>
    </source>
</evidence>
<proteinExistence type="inferred from homology"/>
<feature type="compositionally biased region" description="Basic and acidic residues" evidence="8">
    <location>
        <begin position="254"/>
        <end position="268"/>
    </location>
</feature>
<comment type="cofactor">
    <cofactor evidence="1">
        <name>Mn(2+)</name>
        <dbReference type="ChEBI" id="CHEBI:29035"/>
    </cofactor>
</comment>
<feature type="transmembrane region" description="Helical" evidence="9">
    <location>
        <begin position="58"/>
        <end position="81"/>
    </location>
</feature>
<feature type="compositionally biased region" description="Low complexity" evidence="8">
    <location>
        <begin position="1291"/>
        <end position="1309"/>
    </location>
</feature>
<evidence type="ECO:0000256" key="6">
    <source>
        <dbReference type="ARBA" id="ARBA00022723"/>
    </source>
</evidence>
<evidence type="ECO:0000256" key="7">
    <source>
        <dbReference type="ARBA" id="ARBA00022842"/>
    </source>
</evidence>
<feature type="region of interest" description="Disordered" evidence="8">
    <location>
        <begin position="964"/>
        <end position="997"/>
    </location>
</feature>
<comment type="similarity">
    <text evidence="3">Belongs to the DNA polymerase type-B-like family.</text>
</comment>
<feature type="domain" description="Poly(A) RNA polymerase mitochondrial-like central palm" evidence="11">
    <location>
        <begin position="550"/>
        <end position="608"/>
    </location>
</feature>
<feature type="compositionally biased region" description="Polar residues" evidence="8">
    <location>
        <begin position="1048"/>
        <end position="1057"/>
    </location>
</feature>
<dbReference type="InterPro" id="IPR043519">
    <property type="entry name" value="NT_sf"/>
</dbReference>
<keyword evidence="9" id="KW-0812">Transmembrane</keyword>
<organism evidence="12 13">
    <name type="scientific">Trichoderma arundinaceum</name>
    <dbReference type="NCBI Taxonomy" id="490622"/>
    <lineage>
        <taxon>Eukaryota</taxon>
        <taxon>Fungi</taxon>
        <taxon>Dikarya</taxon>
        <taxon>Ascomycota</taxon>
        <taxon>Pezizomycotina</taxon>
        <taxon>Sordariomycetes</taxon>
        <taxon>Hypocreomycetidae</taxon>
        <taxon>Hypocreales</taxon>
        <taxon>Hypocreaceae</taxon>
        <taxon>Trichoderma</taxon>
    </lineage>
</organism>
<dbReference type="OrthoDB" id="2274644at2759"/>
<feature type="domain" description="Poly(A) RNA polymerase mitochondrial-like central palm" evidence="11">
    <location>
        <begin position="610"/>
        <end position="656"/>
    </location>
</feature>
<evidence type="ECO:0000313" key="12">
    <source>
        <dbReference type="EMBL" id="RFU80224.1"/>
    </source>
</evidence>
<keyword evidence="7" id="KW-0460">Magnesium</keyword>
<dbReference type="SUPFAM" id="SSF81631">
    <property type="entry name" value="PAP/OAS1 substrate-binding domain"/>
    <property type="match status" value="1"/>
</dbReference>
<feature type="region of interest" description="Disordered" evidence="8">
    <location>
        <begin position="1407"/>
        <end position="1524"/>
    </location>
</feature>
<keyword evidence="6" id="KW-0479">Metal-binding</keyword>
<dbReference type="Pfam" id="PF03828">
    <property type="entry name" value="PAP_assoc"/>
    <property type="match status" value="1"/>
</dbReference>
<feature type="compositionally biased region" description="Low complexity" evidence="8">
    <location>
        <begin position="443"/>
        <end position="460"/>
    </location>
</feature>
<dbReference type="GO" id="GO:0010605">
    <property type="term" value="P:negative regulation of macromolecule metabolic process"/>
    <property type="evidence" value="ECO:0007669"/>
    <property type="project" value="UniProtKB-ARBA"/>
</dbReference>
<keyword evidence="5" id="KW-0808">Transferase</keyword>
<evidence type="ECO:0000256" key="5">
    <source>
        <dbReference type="ARBA" id="ARBA00022679"/>
    </source>
</evidence>
<dbReference type="GO" id="GO:0031123">
    <property type="term" value="P:RNA 3'-end processing"/>
    <property type="evidence" value="ECO:0007669"/>
    <property type="project" value="TreeGrafter"/>
</dbReference>
<feature type="region of interest" description="Disordered" evidence="8">
    <location>
        <begin position="1281"/>
        <end position="1313"/>
    </location>
</feature>
<dbReference type="InterPro" id="IPR002058">
    <property type="entry name" value="PAP_assoc"/>
</dbReference>
<feature type="compositionally biased region" description="Basic and acidic residues" evidence="8">
    <location>
        <begin position="1429"/>
        <end position="1450"/>
    </location>
</feature>
<feature type="compositionally biased region" description="Basic and acidic residues" evidence="8">
    <location>
        <begin position="1476"/>
        <end position="1487"/>
    </location>
</feature>
<dbReference type="GO" id="GO:0046872">
    <property type="term" value="F:metal ion binding"/>
    <property type="evidence" value="ECO:0007669"/>
    <property type="project" value="UniProtKB-KW"/>
</dbReference>
<dbReference type="GO" id="GO:1990817">
    <property type="term" value="F:poly(A) RNA polymerase activity"/>
    <property type="evidence" value="ECO:0007669"/>
    <property type="project" value="UniProtKB-EC"/>
</dbReference>
<feature type="compositionally biased region" description="Polar residues" evidence="8">
    <location>
        <begin position="1465"/>
        <end position="1475"/>
    </location>
</feature>
<evidence type="ECO:0000256" key="1">
    <source>
        <dbReference type="ARBA" id="ARBA00001936"/>
    </source>
</evidence>
<feature type="compositionally biased region" description="Polar residues" evidence="8">
    <location>
        <begin position="886"/>
        <end position="903"/>
    </location>
</feature>
<dbReference type="PANTHER" id="PTHR12271:SF113">
    <property type="entry name" value="POLY(A) RNA POLYMERASE CID11"/>
    <property type="match status" value="1"/>
</dbReference>
<feature type="compositionally biased region" description="Polar residues" evidence="8">
    <location>
        <begin position="1123"/>
        <end position="1132"/>
    </location>
</feature>
<keyword evidence="9" id="KW-1133">Transmembrane helix</keyword>
<dbReference type="PANTHER" id="PTHR12271">
    <property type="entry name" value="POLY A POLYMERASE CID PAP -RELATED"/>
    <property type="match status" value="1"/>
</dbReference>
<feature type="compositionally biased region" description="Polar residues" evidence="8">
    <location>
        <begin position="402"/>
        <end position="418"/>
    </location>
</feature>
<evidence type="ECO:0000256" key="4">
    <source>
        <dbReference type="ARBA" id="ARBA00012388"/>
    </source>
</evidence>
<feature type="compositionally biased region" description="Low complexity" evidence="8">
    <location>
        <begin position="1143"/>
        <end position="1156"/>
    </location>
</feature>
<reference evidence="12 13" key="1">
    <citation type="journal article" date="2018" name="PLoS Pathog.">
        <title>Evolution of structural diversity of trichothecenes, a family of toxins produced by plant pathogenic and entomopathogenic fungi.</title>
        <authorList>
            <person name="Proctor R.H."/>
            <person name="McCormick S.P."/>
            <person name="Kim H.S."/>
            <person name="Cardoza R.E."/>
            <person name="Stanley A.M."/>
            <person name="Lindo L."/>
            <person name="Kelly A."/>
            <person name="Brown D.W."/>
            <person name="Lee T."/>
            <person name="Vaughan M.M."/>
            <person name="Alexander N.J."/>
            <person name="Busman M."/>
            <person name="Gutierrez S."/>
        </authorList>
    </citation>
    <scope>NUCLEOTIDE SEQUENCE [LARGE SCALE GENOMIC DNA]</scope>
    <source>
        <strain evidence="12 13">IBT 40837</strain>
    </source>
</reference>
<feature type="compositionally biased region" description="Polar residues" evidence="8">
    <location>
        <begin position="476"/>
        <end position="493"/>
    </location>
</feature>
<accession>A0A395NW11</accession>
<dbReference type="Proteomes" id="UP000266272">
    <property type="component" value="Unassembled WGS sequence"/>
</dbReference>
<feature type="compositionally biased region" description="Polar residues" evidence="8">
    <location>
        <begin position="965"/>
        <end position="993"/>
    </location>
</feature>
<feature type="region of interest" description="Disordered" evidence="8">
    <location>
        <begin position="441"/>
        <end position="507"/>
    </location>
</feature>
<gene>
    <name evidence="12" type="ORF">TARUN_2034</name>
</gene>
<evidence type="ECO:0000256" key="2">
    <source>
        <dbReference type="ARBA" id="ARBA00001946"/>
    </source>
</evidence>
<feature type="domain" description="PAP-associated" evidence="10">
    <location>
        <begin position="747"/>
        <end position="800"/>
    </location>
</feature>
<evidence type="ECO:0000256" key="3">
    <source>
        <dbReference type="ARBA" id="ARBA00008593"/>
    </source>
</evidence>
<feature type="compositionally biased region" description="Polar residues" evidence="8">
    <location>
        <begin position="269"/>
        <end position="280"/>
    </location>
</feature>
<comment type="cofactor">
    <cofactor evidence="2">
        <name>Mg(2+)</name>
        <dbReference type="ChEBI" id="CHEBI:18420"/>
    </cofactor>
</comment>
<evidence type="ECO:0000259" key="10">
    <source>
        <dbReference type="Pfam" id="PF03828"/>
    </source>
</evidence>
<feature type="compositionally biased region" description="Low complexity" evidence="8">
    <location>
        <begin position="375"/>
        <end position="388"/>
    </location>
</feature>
<dbReference type="Pfam" id="PF22600">
    <property type="entry name" value="MTPAP-like_central"/>
    <property type="match status" value="2"/>
</dbReference>
<evidence type="ECO:0000259" key="11">
    <source>
        <dbReference type="Pfam" id="PF22600"/>
    </source>
</evidence>
<protein>
    <recommendedName>
        <fullName evidence="4">polynucleotide adenylyltransferase</fullName>
        <ecNumber evidence="4">2.7.7.19</ecNumber>
    </recommendedName>
</protein>
<dbReference type="EC" id="2.7.7.19" evidence="4"/>
<evidence type="ECO:0000256" key="9">
    <source>
        <dbReference type="SAM" id="Phobius"/>
    </source>
</evidence>
<feature type="compositionally biased region" description="Basic and acidic residues" evidence="8">
    <location>
        <begin position="1513"/>
        <end position="1524"/>
    </location>
</feature>